<keyword evidence="7" id="KW-1185">Reference proteome</keyword>
<dbReference type="OrthoDB" id="750498at2759"/>
<feature type="domain" description="Clp R" evidence="5">
    <location>
        <begin position="5"/>
        <end position="178"/>
    </location>
</feature>
<dbReference type="PROSITE" id="PS51903">
    <property type="entry name" value="CLP_R"/>
    <property type="match status" value="1"/>
</dbReference>
<dbReference type="EMBL" id="AUSU01001672">
    <property type="protein sequence ID" value="EPS70450.1"/>
    <property type="molecule type" value="Genomic_DNA"/>
</dbReference>
<keyword evidence="2 3" id="KW-0677">Repeat</keyword>
<dbReference type="Proteomes" id="UP000015453">
    <property type="component" value="Unassembled WGS sequence"/>
</dbReference>
<dbReference type="Gene3D" id="1.10.1780.10">
    <property type="entry name" value="Clp, N-terminal domain"/>
    <property type="match status" value="1"/>
</dbReference>
<evidence type="ECO:0000313" key="7">
    <source>
        <dbReference type="Proteomes" id="UP000015453"/>
    </source>
</evidence>
<dbReference type="SUPFAM" id="SSF52540">
    <property type="entry name" value="P-loop containing nucleoside triphosphate hydrolases"/>
    <property type="match status" value="1"/>
</dbReference>
<comment type="similarity">
    <text evidence="1">Belongs to the ClpA/ClpB family.</text>
</comment>
<dbReference type="Gene3D" id="3.40.50.300">
    <property type="entry name" value="P-loop containing nucleotide triphosphate hydrolases"/>
    <property type="match status" value="2"/>
</dbReference>
<name>S8CUI3_9LAMI</name>
<gene>
    <name evidence="6" type="ORF">M569_04308</name>
</gene>
<dbReference type="PANTHER" id="PTHR43572">
    <property type="entry name" value="CHAPERONE PROTEIN CLPD, CHLOROPLASTIC"/>
    <property type="match status" value="1"/>
</dbReference>
<dbReference type="InterPro" id="IPR051650">
    <property type="entry name" value="SL_signaling_regulator"/>
</dbReference>
<feature type="compositionally biased region" description="Low complexity" evidence="4">
    <location>
        <begin position="554"/>
        <end position="572"/>
    </location>
</feature>
<dbReference type="Pfam" id="PF02861">
    <property type="entry name" value="Clp_N"/>
    <property type="match status" value="1"/>
</dbReference>
<comment type="caution">
    <text evidence="6">The sequence shown here is derived from an EMBL/GenBank/DDBJ whole genome shotgun (WGS) entry which is preliminary data.</text>
</comment>
<reference evidence="6 7" key="1">
    <citation type="journal article" date="2013" name="BMC Genomics">
        <title>The miniature genome of a carnivorous plant Genlisea aurea contains a low number of genes and short non-coding sequences.</title>
        <authorList>
            <person name="Leushkin E.V."/>
            <person name="Sutormin R.A."/>
            <person name="Nabieva E.R."/>
            <person name="Penin A.A."/>
            <person name="Kondrashov A.S."/>
            <person name="Logacheva M.D."/>
        </authorList>
    </citation>
    <scope>NUCLEOTIDE SEQUENCE [LARGE SCALE GENOMIC DNA]</scope>
</reference>
<organism evidence="6 7">
    <name type="scientific">Genlisea aurea</name>
    <dbReference type="NCBI Taxonomy" id="192259"/>
    <lineage>
        <taxon>Eukaryota</taxon>
        <taxon>Viridiplantae</taxon>
        <taxon>Streptophyta</taxon>
        <taxon>Embryophyta</taxon>
        <taxon>Tracheophyta</taxon>
        <taxon>Spermatophyta</taxon>
        <taxon>Magnoliopsida</taxon>
        <taxon>eudicotyledons</taxon>
        <taxon>Gunneridae</taxon>
        <taxon>Pentapetalae</taxon>
        <taxon>asterids</taxon>
        <taxon>lamiids</taxon>
        <taxon>Lamiales</taxon>
        <taxon>Lentibulariaceae</taxon>
        <taxon>Genlisea</taxon>
    </lineage>
</organism>
<proteinExistence type="inferred from homology"/>
<feature type="non-terminal residue" evidence="6">
    <location>
        <position position="1"/>
    </location>
</feature>
<evidence type="ECO:0000259" key="5">
    <source>
        <dbReference type="PROSITE" id="PS51903"/>
    </source>
</evidence>
<feature type="region of interest" description="Disordered" evidence="4">
    <location>
        <begin position="552"/>
        <end position="574"/>
    </location>
</feature>
<evidence type="ECO:0000256" key="2">
    <source>
        <dbReference type="ARBA" id="ARBA00022737"/>
    </source>
</evidence>
<dbReference type="SUPFAM" id="SSF81923">
    <property type="entry name" value="Double Clp-N motif"/>
    <property type="match status" value="1"/>
</dbReference>
<dbReference type="PANTHER" id="PTHR43572:SF80">
    <property type="entry name" value="PROTEIN SMAX1-LIKE 3-LIKE"/>
    <property type="match status" value="1"/>
</dbReference>
<dbReference type="Pfam" id="PF23569">
    <property type="entry name" value="NBD_SMAX1"/>
    <property type="match status" value="1"/>
</dbReference>
<accession>S8CUI3</accession>
<dbReference type="InterPro" id="IPR027417">
    <property type="entry name" value="P-loop_NTPase"/>
</dbReference>
<dbReference type="AlphaFoldDB" id="S8CUI3"/>
<dbReference type="InterPro" id="IPR036628">
    <property type="entry name" value="Clp_N_dom_sf"/>
</dbReference>
<evidence type="ECO:0000256" key="3">
    <source>
        <dbReference type="PROSITE-ProRule" id="PRU01251"/>
    </source>
</evidence>
<dbReference type="InterPro" id="IPR004176">
    <property type="entry name" value="Clp_R_N"/>
</dbReference>
<sequence length="707" mass="78857">GGYTLHHSLTLEAAAVVKQAVALARRRGHAQVTPLHVASAMLVSSTGLLKRACLESHSHPLQCKALELCFNVALNRLPTSASSPLLPPPQHHHQHHLPSLSNALVAAFKRAQAHQRRGTIENQQQQQHQQQQPVLALKVEIEQLVLSILDDPSVSRVMREAGFSSTQVKGNVEQALSVAKTSRSKDFSLGKTTVVPPAMTTTTKLSASKVRANKLLQHDDDVRLMQGVIERFEKKNIPSDLKHAQFISVPLLTLKNVTRDEFEVKIGELRSLVRSYISRGVVLYVENLDWISSFWSKNGDAFCSSSPVEYMVMELSRLVNEQVENRRIWLMGIATTQTYQQCTTGSPSLEALWNLHPLRVPTSSLALGLGLNSGIHDMVKEEPVQDDIDWLLEKHGIKELMICCSDCSLKFKREAKSVMEEHMPFASTSNLPSWLQQYRDQNTKQLYNADQELKNLMDLCKKWNAICGSAAHRKHHFLEKAFSLSSSSSSSSHSSSASISSNGQSKTKVLHWAGVFEPSQVVPKQEHCLFLHENDSELCSKPNLLSFLPPPKPELLSNPSSSPNSASSSEANEYTETNNFNNLCTALEKKVPWQREIIPDVVSGILRCRSGVKPNRRMESWLLFLGPDSNGKETIGRELAETIFDSHDSFVSIGISSFSNTRDGSMEEVSNKRTRNEHGASVFERFLDAVGDNPSRLFYLEDFDLVD</sequence>
<dbReference type="InterPro" id="IPR058680">
    <property type="entry name" value="NBD_SMAX1-like"/>
</dbReference>
<evidence type="ECO:0000313" key="6">
    <source>
        <dbReference type="EMBL" id="EPS70450.1"/>
    </source>
</evidence>
<evidence type="ECO:0000256" key="4">
    <source>
        <dbReference type="SAM" id="MobiDB-lite"/>
    </source>
</evidence>
<protein>
    <recommendedName>
        <fullName evidence="5">Clp R domain-containing protein</fullName>
    </recommendedName>
</protein>
<evidence type="ECO:0000256" key="1">
    <source>
        <dbReference type="ARBA" id="ARBA00008675"/>
    </source>
</evidence>
<feature type="non-terminal residue" evidence="6">
    <location>
        <position position="707"/>
    </location>
</feature>